<sequence>MRFSTSTCVAALLAAAELVSAGRSFQHVGKKSPKQHAKKHERRAIPDPNEKRAVLEPRYLTNASERYVVNGTAIPDVDFDIGESYAGLMPITKQLNETDEFYFWFFPSENPLADDEILIWLNGGPGCSSLEGLLQENGPFLWQYGTYKPVQNPWTWVNLTNVVWVEQPIGTGFTRGTPSATSETDVAAQFLGWWENFVDTFELHGRKVFISGESYAGYYVPYIADAMLNTNNTEYYNLEATMIYDPSTTYDAIANQAVTLDFVNYWGGLFPFNDTYREYITNMSSTCGYTDYVNEFLVYPPSGLQPVPEKLPGVDEDGSTTEDCDIWDSVFNEILVVNPCFDVYQVATTCPVLWDVLGFPGSFEYLPEGAEIYFNRTDVQQAINAPVGLWEECNSQVDVFVNNTDNSAPSFTTVMPGVIERSKRTVIGHGALDMILLANGTLIGIQNMSWGGELGFTQKPSDPFYIPYHDYISDSTLAASGVFGTTHTERGLTWVGIDLAGHMIPQYAPSAAYRHLEFLLGRIESLSSTVPFTTDAYPQPNSTLGNGTAPAYRERRRSPGLLWE</sequence>
<dbReference type="PANTHER" id="PTHR11802:SF479">
    <property type="entry name" value="CARBOXYPEPTIDASE"/>
    <property type="match status" value="1"/>
</dbReference>
<name>A0ABR4PLQ1_9HELO</name>
<dbReference type="PANTHER" id="PTHR11802">
    <property type="entry name" value="SERINE PROTEASE FAMILY S10 SERINE CARBOXYPEPTIDASE"/>
    <property type="match status" value="1"/>
</dbReference>
<evidence type="ECO:0000256" key="2">
    <source>
        <dbReference type="ARBA" id="ARBA00022645"/>
    </source>
</evidence>
<dbReference type="Pfam" id="PF00450">
    <property type="entry name" value="Peptidase_S10"/>
    <property type="match status" value="1"/>
</dbReference>
<evidence type="ECO:0000256" key="3">
    <source>
        <dbReference type="ARBA" id="ARBA00022670"/>
    </source>
</evidence>
<feature type="compositionally biased region" description="Basic residues" evidence="7">
    <location>
        <begin position="28"/>
        <end position="42"/>
    </location>
</feature>
<feature type="signal peptide" evidence="6">
    <location>
        <begin position="1"/>
        <end position="21"/>
    </location>
</feature>
<keyword evidence="4 6" id="KW-0378">Hydrolase</keyword>
<dbReference type="InterPro" id="IPR018202">
    <property type="entry name" value="Ser_caboxypep_ser_AS"/>
</dbReference>
<keyword evidence="2 6" id="KW-0121">Carboxypeptidase</keyword>
<comment type="similarity">
    <text evidence="1 6">Belongs to the peptidase S10 family.</text>
</comment>
<evidence type="ECO:0000256" key="1">
    <source>
        <dbReference type="ARBA" id="ARBA00009431"/>
    </source>
</evidence>
<evidence type="ECO:0000256" key="4">
    <source>
        <dbReference type="ARBA" id="ARBA00022801"/>
    </source>
</evidence>
<keyword evidence="9" id="KW-1185">Reference proteome</keyword>
<organism evidence="8 9">
    <name type="scientific">Phlyctema vagabunda</name>
    <dbReference type="NCBI Taxonomy" id="108571"/>
    <lineage>
        <taxon>Eukaryota</taxon>
        <taxon>Fungi</taxon>
        <taxon>Dikarya</taxon>
        <taxon>Ascomycota</taxon>
        <taxon>Pezizomycotina</taxon>
        <taxon>Leotiomycetes</taxon>
        <taxon>Helotiales</taxon>
        <taxon>Dermateaceae</taxon>
        <taxon>Phlyctema</taxon>
    </lineage>
</organism>
<dbReference type="EMBL" id="JBFCZG010000003">
    <property type="protein sequence ID" value="KAL3424276.1"/>
    <property type="molecule type" value="Genomic_DNA"/>
</dbReference>
<reference evidence="8 9" key="1">
    <citation type="submission" date="2024-06" db="EMBL/GenBank/DDBJ databases">
        <title>Complete genome of Phlyctema vagabunda strain 19-DSS-EL-015.</title>
        <authorList>
            <person name="Fiorenzani C."/>
        </authorList>
    </citation>
    <scope>NUCLEOTIDE SEQUENCE [LARGE SCALE GENOMIC DNA]</scope>
    <source>
        <strain evidence="8 9">19-DSS-EL-015</strain>
    </source>
</reference>
<evidence type="ECO:0000256" key="7">
    <source>
        <dbReference type="SAM" id="MobiDB-lite"/>
    </source>
</evidence>
<dbReference type="Proteomes" id="UP001629113">
    <property type="component" value="Unassembled WGS sequence"/>
</dbReference>
<dbReference type="InterPro" id="IPR033124">
    <property type="entry name" value="Ser_caboxypep_his_AS"/>
</dbReference>
<feature type="region of interest" description="Disordered" evidence="7">
    <location>
        <begin position="26"/>
        <end position="48"/>
    </location>
</feature>
<evidence type="ECO:0000256" key="5">
    <source>
        <dbReference type="ARBA" id="ARBA00023180"/>
    </source>
</evidence>
<gene>
    <name evidence="8" type="ORF">PVAG01_03557</name>
</gene>
<evidence type="ECO:0000313" key="8">
    <source>
        <dbReference type="EMBL" id="KAL3424276.1"/>
    </source>
</evidence>
<dbReference type="InterPro" id="IPR001563">
    <property type="entry name" value="Peptidase_S10"/>
</dbReference>
<dbReference type="PROSITE" id="PS00131">
    <property type="entry name" value="CARBOXYPEPT_SER_SER"/>
    <property type="match status" value="1"/>
</dbReference>
<dbReference type="PRINTS" id="PR00724">
    <property type="entry name" value="CRBOXYPTASEC"/>
</dbReference>
<protein>
    <recommendedName>
        <fullName evidence="6">Carboxypeptidase</fullName>
        <ecNumber evidence="6">3.4.16.-</ecNumber>
    </recommendedName>
</protein>
<evidence type="ECO:0000256" key="6">
    <source>
        <dbReference type="RuleBase" id="RU361156"/>
    </source>
</evidence>
<dbReference type="InterPro" id="IPR029058">
    <property type="entry name" value="AB_hydrolase_fold"/>
</dbReference>
<proteinExistence type="inferred from homology"/>
<dbReference type="EC" id="3.4.16.-" evidence="6"/>
<dbReference type="PROSITE" id="PS00560">
    <property type="entry name" value="CARBOXYPEPT_SER_HIS"/>
    <property type="match status" value="1"/>
</dbReference>
<feature type="chain" id="PRO_5044958485" description="Carboxypeptidase" evidence="6">
    <location>
        <begin position="22"/>
        <end position="564"/>
    </location>
</feature>
<accession>A0ABR4PLQ1</accession>
<evidence type="ECO:0000313" key="9">
    <source>
        <dbReference type="Proteomes" id="UP001629113"/>
    </source>
</evidence>
<keyword evidence="6" id="KW-0732">Signal</keyword>
<keyword evidence="3 6" id="KW-0645">Protease</keyword>
<dbReference type="SUPFAM" id="SSF53474">
    <property type="entry name" value="alpha/beta-Hydrolases"/>
    <property type="match status" value="1"/>
</dbReference>
<feature type="region of interest" description="Disordered" evidence="7">
    <location>
        <begin position="537"/>
        <end position="564"/>
    </location>
</feature>
<comment type="caution">
    <text evidence="8">The sequence shown here is derived from an EMBL/GenBank/DDBJ whole genome shotgun (WGS) entry which is preliminary data.</text>
</comment>
<dbReference type="Gene3D" id="3.40.50.1820">
    <property type="entry name" value="alpha/beta hydrolase"/>
    <property type="match status" value="1"/>
</dbReference>
<keyword evidence="5" id="KW-0325">Glycoprotein</keyword>